<evidence type="ECO:0000256" key="1">
    <source>
        <dbReference type="SAM" id="Phobius"/>
    </source>
</evidence>
<name>A0A8S5Q8C3_9CAUD</name>
<keyword evidence="1" id="KW-0472">Membrane</keyword>
<accession>A0A8S5Q8C3</accession>
<organism evidence="2">
    <name type="scientific">Siphoviridae sp. ctUGR26</name>
    <dbReference type="NCBI Taxonomy" id="2825527"/>
    <lineage>
        <taxon>Viruses</taxon>
        <taxon>Duplodnaviria</taxon>
        <taxon>Heunggongvirae</taxon>
        <taxon>Uroviricota</taxon>
        <taxon>Caudoviricetes</taxon>
    </lineage>
</organism>
<keyword evidence="1" id="KW-0812">Transmembrane</keyword>
<protein>
    <submittedName>
        <fullName evidence="2">Uncharacterized protein</fullName>
    </submittedName>
</protein>
<evidence type="ECO:0000313" key="2">
    <source>
        <dbReference type="EMBL" id="DAE15296.1"/>
    </source>
</evidence>
<feature type="transmembrane region" description="Helical" evidence="1">
    <location>
        <begin position="6"/>
        <end position="32"/>
    </location>
</feature>
<sequence length="51" mass="5970">MTTYQSFMLSTCFGVAAGIVIAGWVIIVKGWIDEFREKRRKRKEEQETTEE</sequence>
<dbReference type="EMBL" id="BK015602">
    <property type="protein sequence ID" value="DAE15296.1"/>
    <property type="molecule type" value="Genomic_DNA"/>
</dbReference>
<keyword evidence="1" id="KW-1133">Transmembrane helix</keyword>
<reference evidence="2" key="1">
    <citation type="journal article" date="2021" name="Proc. Natl. Acad. Sci. U.S.A.">
        <title>A Catalog of Tens of Thousands of Viruses from Human Metagenomes Reveals Hidden Associations with Chronic Diseases.</title>
        <authorList>
            <person name="Tisza M.J."/>
            <person name="Buck C.B."/>
        </authorList>
    </citation>
    <scope>NUCLEOTIDE SEQUENCE</scope>
    <source>
        <strain evidence="2">CtUGR26</strain>
    </source>
</reference>
<proteinExistence type="predicted"/>